<keyword evidence="2" id="KW-1185">Reference proteome</keyword>
<evidence type="ECO:0000313" key="2">
    <source>
        <dbReference type="Proteomes" id="UP001153332"/>
    </source>
</evidence>
<accession>A0ACC2K149</accession>
<organism evidence="1 2">
    <name type="scientific">Lasiodiplodia mahajangana</name>
    <dbReference type="NCBI Taxonomy" id="1108764"/>
    <lineage>
        <taxon>Eukaryota</taxon>
        <taxon>Fungi</taxon>
        <taxon>Dikarya</taxon>
        <taxon>Ascomycota</taxon>
        <taxon>Pezizomycotina</taxon>
        <taxon>Dothideomycetes</taxon>
        <taxon>Dothideomycetes incertae sedis</taxon>
        <taxon>Botryosphaeriales</taxon>
        <taxon>Botryosphaeriaceae</taxon>
        <taxon>Lasiodiplodia</taxon>
    </lineage>
</organism>
<comment type="caution">
    <text evidence="1">The sequence shown here is derived from an EMBL/GenBank/DDBJ whole genome shotgun (WGS) entry which is preliminary data.</text>
</comment>
<reference evidence="1" key="1">
    <citation type="submission" date="2022-12" db="EMBL/GenBank/DDBJ databases">
        <title>Genome Sequence of Lasiodiplodia mahajangana.</title>
        <authorList>
            <person name="Buettner E."/>
        </authorList>
    </citation>
    <scope>NUCLEOTIDE SEQUENCE</scope>
    <source>
        <strain evidence="1">VT137</strain>
    </source>
</reference>
<evidence type="ECO:0000313" key="1">
    <source>
        <dbReference type="EMBL" id="KAJ8133390.1"/>
    </source>
</evidence>
<gene>
    <name evidence="1" type="ORF">O1611_g238</name>
</gene>
<name>A0ACC2K149_9PEZI</name>
<proteinExistence type="predicted"/>
<dbReference type="Proteomes" id="UP001153332">
    <property type="component" value="Unassembled WGS sequence"/>
</dbReference>
<dbReference type="EMBL" id="JAPUUL010000017">
    <property type="protein sequence ID" value="KAJ8133390.1"/>
    <property type="molecule type" value="Genomic_DNA"/>
</dbReference>
<sequence>MDTSSGLPVVNASLKYLVPTENLKTEKPYMSSVPFTQDGSRTSNFLEQSFSTPVHDVRDHEVEFNLNVNGFQFIKHSFQNQPQEKIEGPDHPYLIEVADFLKEFLKAKDVIVYDCNVRKIGNAAYFQAATSAHIDHTKGNAFWRFKEAMQMFRPNGVEYSRWFAVTLWRPISHSVVDWPLAVCDFTTIEEGDIHSVDTVLPHRVNEIYHLQHNTGQRWYYMSNQKPDEAILMKILDTDENSAQYSAHAAFKSRDEVDEGLLRHSADVRAFVLY</sequence>
<protein>
    <submittedName>
        <fullName evidence="1">Uncharacterized protein</fullName>
    </submittedName>
</protein>